<dbReference type="Proteomes" id="UP000297966">
    <property type="component" value="Unassembled WGS sequence"/>
</dbReference>
<proteinExistence type="predicted"/>
<comment type="caution">
    <text evidence="2">The sequence shown here is derived from an EMBL/GenBank/DDBJ whole genome shotgun (WGS) entry which is preliminary data.</text>
</comment>
<feature type="region of interest" description="Disordered" evidence="1">
    <location>
        <begin position="86"/>
        <end position="107"/>
    </location>
</feature>
<evidence type="ECO:0000313" key="2">
    <source>
        <dbReference type="EMBL" id="TFV41341.1"/>
    </source>
</evidence>
<dbReference type="EMBL" id="SPQT01000029">
    <property type="protein sequence ID" value="TFV41341.1"/>
    <property type="molecule type" value="Genomic_DNA"/>
</dbReference>
<feature type="compositionally biased region" description="Pro residues" evidence="1">
    <location>
        <begin position="96"/>
        <end position="107"/>
    </location>
</feature>
<gene>
    <name evidence="2" type="ORF">E4K65_36170</name>
</gene>
<organism evidence="2 3">
    <name type="scientific">Bradyrhizobium niftali</name>
    <dbReference type="NCBI Taxonomy" id="2560055"/>
    <lineage>
        <taxon>Bacteria</taxon>
        <taxon>Pseudomonadati</taxon>
        <taxon>Pseudomonadota</taxon>
        <taxon>Alphaproteobacteria</taxon>
        <taxon>Hyphomicrobiales</taxon>
        <taxon>Nitrobacteraceae</taxon>
        <taxon>Bradyrhizobium</taxon>
    </lineage>
</organism>
<evidence type="ECO:0000256" key="1">
    <source>
        <dbReference type="SAM" id="MobiDB-lite"/>
    </source>
</evidence>
<protein>
    <submittedName>
        <fullName evidence="2">Uncharacterized protein</fullName>
    </submittedName>
</protein>
<evidence type="ECO:0000313" key="3">
    <source>
        <dbReference type="Proteomes" id="UP000297966"/>
    </source>
</evidence>
<dbReference type="OrthoDB" id="8231837at2"/>
<accession>A0A4Y9LCU0</accession>
<reference evidence="2 3" key="1">
    <citation type="submission" date="2019-03" db="EMBL/GenBank/DDBJ databases">
        <title>Bradyrhizobium diversity isolated from nodules of Chamaecrista fasciculata.</title>
        <authorList>
            <person name="Klepa M.S."/>
            <person name="Urquiaga M.O."/>
            <person name="Hungria M."/>
            <person name="Delamuta J.R."/>
        </authorList>
    </citation>
    <scope>NUCLEOTIDE SEQUENCE [LARGE SCALE GENOMIC DNA]</scope>
    <source>
        <strain evidence="2 3">CNPSo 3448</strain>
    </source>
</reference>
<keyword evidence="3" id="KW-1185">Reference proteome</keyword>
<sequence>MCARYALHLFIAHSASPNMVSAVWQLPLNRVSVSGKRSHRMTPPLWRSLEDYACIVPTGKSSAITAIVTAVLCQFFNSVARHRTTERAINRHKHPPPGLPDKPGLPK</sequence>
<dbReference type="AlphaFoldDB" id="A0A4Y9LCU0"/>
<name>A0A4Y9LCU0_9BRAD</name>